<evidence type="ECO:0000256" key="2">
    <source>
        <dbReference type="ARBA" id="ARBA00022598"/>
    </source>
</evidence>
<dbReference type="PANTHER" id="PTHR24096:SF149">
    <property type="entry name" value="AMP-BINDING DOMAIN-CONTAINING PROTEIN-RELATED"/>
    <property type="match status" value="1"/>
</dbReference>
<keyword evidence="2" id="KW-0436">Ligase</keyword>
<dbReference type="InterPro" id="IPR045851">
    <property type="entry name" value="AMP-bd_C_sf"/>
</dbReference>
<dbReference type="Pfam" id="PF13193">
    <property type="entry name" value="AMP-binding_C"/>
    <property type="match status" value="1"/>
</dbReference>
<dbReference type="Pfam" id="PF00501">
    <property type="entry name" value="AMP-binding"/>
    <property type="match status" value="1"/>
</dbReference>
<dbReference type="PROSITE" id="PS00455">
    <property type="entry name" value="AMP_BINDING"/>
    <property type="match status" value="1"/>
</dbReference>
<dbReference type="PANTHER" id="PTHR24096">
    <property type="entry name" value="LONG-CHAIN-FATTY-ACID--COA LIGASE"/>
    <property type="match status" value="1"/>
</dbReference>
<evidence type="ECO:0008006" key="7">
    <source>
        <dbReference type="Google" id="ProtNLM"/>
    </source>
</evidence>
<dbReference type="InterPro" id="IPR020845">
    <property type="entry name" value="AMP-binding_CS"/>
</dbReference>
<gene>
    <name evidence="5" type="ORF">INT47_001766</name>
</gene>
<dbReference type="AlphaFoldDB" id="A0A8H7V9P7"/>
<comment type="caution">
    <text evidence="5">The sequence shown here is derived from an EMBL/GenBank/DDBJ whole genome shotgun (WGS) entry which is preliminary data.</text>
</comment>
<feature type="domain" description="AMP-dependent synthetase/ligase" evidence="3">
    <location>
        <begin position="30"/>
        <end position="398"/>
    </location>
</feature>
<feature type="domain" description="AMP-binding enzyme C-terminal" evidence="4">
    <location>
        <begin position="449"/>
        <end position="528"/>
    </location>
</feature>
<proteinExistence type="inferred from homology"/>
<reference evidence="5" key="1">
    <citation type="submission" date="2020-12" db="EMBL/GenBank/DDBJ databases">
        <title>Metabolic potential, ecology and presence of endohyphal bacteria is reflected in genomic diversity of Mucoromycotina.</title>
        <authorList>
            <person name="Muszewska A."/>
            <person name="Okrasinska A."/>
            <person name="Steczkiewicz K."/>
            <person name="Drgas O."/>
            <person name="Orlowska M."/>
            <person name="Perlinska-Lenart U."/>
            <person name="Aleksandrzak-Piekarczyk T."/>
            <person name="Szatraj K."/>
            <person name="Zielenkiewicz U."/>
            <person name="Pilsyk S."/>
            <person name="Malc E."/>
            <person name="Mieczkowski P."/>
            <person name="Kruszewska J.S."/>
            <person name="Biernat P."/>
            <person name="Pawlowska J."/>
        </authorList>
    </citation>
    <scope>NUCLEOTIDE SEQUENCE</scope>
    <source>
        <strain evidence="5">WA0000017839</strain>
    </source>
</reference>
<evidence type="ECO:0000313" key="6">
    <source>
        <dbReference type="Proteomes" id="UP000603453"/>
    </source>
</evidence>
<dbReference type="OrthoDB" id="1898221at2759"/>
<evidence type="ECO:0000259" key="4">
    <source>
        <dbReference type="Pfam" id="PF13193"/>
    </source>
</evidence>
<dbReference type="GO" id="GO:0016405">
    <property type="term" value="F:CoA-ligase activity"/>
    <property type="evidence" value="ECO:0007669"/>
    <property type="project" value="TreeGrafter"/>
</dbReference>
<dbReference type="EMBL" id="JAEPRD010000006">
    <property type="protein sequence ID" value="KAG2212405.1"/>
    <property type="molecule type" value="Genomic_DNA"/>
</dbReference>
<dbReference type="CDD" id="cd05911">
    <property type="entry name" value="Firefly_Luc_like"/>
    <property type="match status" value="1"/>
</dbReference>
<dbReference type="Gene3D" id="3.40.50.12780">
    <property type="entry name" value="N-terminal domain of ligase-like"/>
    <property type="match status" value="1"/>
</dbReference>
<dbReference type="Proteomes" id="UP000603453">
    <property type="component" value="Unassembled WGS sequence"/>
</dbReference>
<evidence type="ECO:0000259" key="3">
    <source>
        <dbReference type="Pfam" id="PF00501"/>
    </source>
</evidence>
<name>A0A8H7V9P7_9FUNG</name>
<accession>A0A8H7V9P7</accession>
<dbReference type="SUPFAM" id="SSF56801">
    <property type="entry name" value="Acetyl-CoA synthetase-like"/>
    <property type="match status" value="1"/>
</dbReference>
<keyword evidence="6" id="KW-1185">Reference proteome</keyword>
<dbReference type="InterPro" id="IPR025110">
    <property type="entry name" value="AMP-bd_C"/>
</dbReference>
<sequence length="552" mass="61558">MVIISKIPTIDEPETGIVQFLFANKYKIPENRPLLIDSLDTNRFLTFAQIKKLTLQFAAGLQDICKFGKGDVLAIFSPNQYDFFIPVYGAVAASGITTTVNPTYNIEELHYQLSQTKAKVLICHEDNIKVALAAGSQAGLNKTNIFVFGDKMVDNIHPFQSVLIGEREAVLEDLTSEQCKETIALLCFSSGTSGRSKGVMTTYFSHANLTSNITQYAAFDKNVFNSKESNRMLTVLPFYHSFGLLVNLNYGLHFGTPNYVLKRFDIFSFCKAVQDHKITFTTVVPPICLSIAKHDIVPNYDLTSLKSAYSGAAPLGPELWKETMSRLPNLKLRQLYGLTETSPVAMIQPENKMLPGSAGLLFPNMTAKIVDDDGNEVTKYGERGELLIKGPNIMKGYLNNPEASAESIDSDGYFHTGDIVLINEEEHFFIVDRKKELIKYKGFPVAPAEIESVLLSNPIIADCAVIGVYDNTQATEIIRAYVTLKDQSTASEEVGKSIMKFVAEKVVHYKQVRKIYFVAEIPRNPSGKILRRLLRDIAQLEIKKEDINKSKL</sequence>
<dbReference type="InterPro" id="IPR042099">
    <property type="entry name" value="ANL_N_sf"/>
</dbReference>
<dbReference type="InterPro" id="IPR000873">
    <property type="entry name" value="AMP-dep_synth/lig_dom"/>
</dbReference>
<comment type="similarity">
    <text evidence="1">Belongs to the ATP-dependent AMP-binding enzyme family.</text>
</comment>
<organism evidence="5 6">
    <name type="scientific">Mucor saturninus</name>
    <dbReference type="NCBI Taxonomy" id="64648"/>
    <lineage>
        <taxon>Eukaryota</taxon>
        <taxon>Fungi</taxon>
        <taxon>Fungi incertae sedis</taxon>
        <taxon>Mucoromycota</taxon>
        <taxon>Mucoromycotina</taxon>
        <taxon>Mucoromycetes</taxon>
        <taxon>Mucorales</taxon>
        <taxon>Mucorineae</taxon>
        <taxon>Mucoraceae</taxon>
        <taxon>Mucor</taxon>
    </lineage>
</organism>
<dbReference type="Gene3D" id="3.30.300.30">
    <property type="match status" value="1"/>
</dbReference>
<protein>
    <recommendedName>
        <fullName evidence="7">Acetyl-CoA synthetase-like protein</fullName>
    </recommendedName>
</protein>
<evidence type="ECO:0000313" key="5">
    <source>
        <dbReference type="EMBL" id="KAG2212405.1"/>
    </source>
</evidence>
<evidence type="ECO:0000256" key="1">
    <source>
        <dbReference type="ARBA" id="ARBA00006432"/>
    </source>
</evidence>